<organism evidence="1">
    <name type="scientific">bioreactor metagenome</name>
    <dbReference type="NCBI Taxonomy" id="1076179"/>
    <lineage>
        <taxon>unclassified sequences</taxon>
        <taxon>metagenomes</taxon>
        <taxon>ecological metagenomes</taxon>
    </lineage>
</organism>
<dbReference type="AlphaFoldDB" id="A0A645EB12"/>
<protein>
    <submittedName>
        <fullName evidence="1">Uncharacterized protein</fullName>
    </submittedName>
</protein>
<gene>
    <name evidence="1" type="ORF">SDC9_146046</name>
</gene>
<reference evidence="1" key="1">
    <citation type="submission" date="2019-08" db="EMBL/GenBank/DDBJ databases">
        <authorList>
            <person name="Kucharzyk K."/>
            <person name="Murdoch R.W."/>
            <person name="Higgins S."/>
            <person name="Loffler F."/>
        </authorList>
    </citation>
    <scope>NUCLEOTIDE SEQUENCE</scope>
</reference>
<accession>A0A645EB12</accession>
<comment type="caution">
    <text evidence="1">The sequence shown here is derived from an EMBL/GenBank/DDBJ whole genome shotgun (WGS) entry which is preliminary data.</text>
</comment>
<dbReference type="EMBL" id="VSSQ01044986">
    <property type="protein sequence ID" value="MPM98856.1"/>
    <property type="molecule type" value="Genomic_DNA"/>
</dbReference>
<proteinExistence type="predicted"/>
<evidence type="ECO:0000313" key="1">
    <source>
        <dbReference type="EMBL" id="MPM98856.1"/>
    </source>
</evidence>
<name>A0A645EB12_9ZZZZ</name>
<sequence>MRFGHNAINTSAKSGNWDVVVTVKTGDFFGDVGLVFEISTPGGNCNVVPLYSAANGLKCPNHIRMGYSDADKAVDPVGVQLDGLRRFYGIIDINRTVDRLTRAKQDCQFTGTVGGSAADGGI</sequence>